<keyword evidence="1" id="KW-0805">Transcription regulation</keyword>
<evidence type="ECO:0000313" key="8">
    <source>
        <dbReference type="Proteomes" id="UP001139701"/>
    </source>
</evidence>
<dbReference type="PROSITE" id="PS00622">
    <property type="entry name" value="HTH_LUXR_1"/>
    <property type="match status" value="1"/>
</dbReference>
<dbReference type="RefSeq" id="WP_241570443.1">
    <property type="nucleotide sequence ID" value="NZ_JAKUML010000003.1"/>
</dbReference>
<dbReference type="Pfam" id="PF00072">
    <property type="entry name" value="Response_reg"/>
    <property type="match status" value="1"/>
</dbReference>
<keyword evidence="4" id="KW-0597">Phosphoprotein</keyword>
<dbReference type="CDD" id="cd00156">
    <property type="entry name" value="REC"/>
    <property type="match status" value="1"/>
</dbReference>
<dbReference type="PANTHER" id="PTHR43214">
    <property type="entry name" value="TWO-COMPONENT RESPONSE REGULATOR"/>
    <property type="match status" value="1"/>
</dbReference>
<dbReference type="AlphaFoldDB" id="A0A9X1WXH4"/>
<keyword evidence="3" id="KW-0804">Transcription</keyword>
<name>A0A9X1WXH4_9GAMM</name>
<dbReference type="SMART" id="SM00448">
    <property type="entry name" value="REC"/>
    <property type="match status" value="1"/>
</dbReference>
<feature type="domain" description="HTH luxR-type" evidence="5">
    <location>
        <begin position="142"/>
        <end position="207"/>
    </location>
</feature>
<dbReference type="Pfam" id="PF00196">
    <property type="entry name" value="GerE"/>
    <property type="match status" value="1"/>
</dbReference>
<evidence type="ECO:0000256" key="1">
    <source>
        <dbReference type="ARBA" id="ARBA00023015"/>
    </source>
</evidence>
<dbReference type="GO" id="GO:0000160">
    <property type="term" value="P:phosphorelay signal transduction system"/>
    <property type="evidence" value="ECO:0007669"/>
    <property type="project" value="InterPro"/>
</dbReference>
<dbReference type="InterPro" id="IPR016032">
    <property type="entry name" value="Sig_transdc_resp-reg_C-effctor"/>
</dbReference>
<dbReference type="GO" id="GO:0006355">
    <property type="term" value="P:regulation of DNA-templated transcription"/>
    <property type="evidence" value="ECO:0007669"/>
    <property type="project" value="InterPro"/>
</dbReference>
<keyword evidence="2" id="KW-0238">DNA-binding</keyword>
<dbReference type="SMART" id="SM00421">
    <property type="entry name" value="HTH_LUXR"/>
    <property type="match status" value="1"/>
</dbReference>
<dbReference type="PROSITE" id="PS50043">
    <property type="entry name" value="HTH_LUXR_2"/>
    <property type="match status" value="1"/>
</dbReference>
<feature type="modified residue" description="4-aspartylphosphate" evidence="4">
    <location>
        <position position="53"/>
    </location>
</feature>
<dbReference type="EMBL" id="JAKUML010000003">
    <property type="protein sequence ID" value="MCJ8145737.1"/>
    <property type="molecule type" value="Genomic_DNA"/>
</dbReference>
<proteinExistence type="predicted"/>
<dbReference type="Gene3D" id="3.40.50.2300">
    <property type="match status" value="1"/>
</dbReference>
<dbReference type="Proteomes" id="UP001139701">
    <property type="component" value="Unassembled WGS sequence"/>
</dbReference>
<keyword evidence="8" id="KW-1185">Reference proteome</keyword>
<dbReference type="InterPro" id="IPR011006">
    <property type="entry name" value="CheY-like_superfamily"/>
</dbReference>
<dbReference type="SUPFAM" id="SSF52172">
    <property type="entry name" value="CheY-like"/>
    <property type="match status" value="1"/>
</dbReference>
<evidence type="ECO:0000259" key="5">
    <source>
        <dbReference type="PROSITE" id="PS50043"/>
    </source>
</evidence>
<dbReference type="GO" id="GO:0003677">
    <property type="term" value="F:DNA binding"/>
    <property type="evidence" value="ECO:0007669"/>
    <property type="project" value="UniProtKB-KW"/>
</dbReference>
<sequence length="217" mass="24136">MNVLILEDQIHTQVWLENIANTAFPTTAIKTANTLKEALHLITLDQFDIALIDFKLPDGTGVELISKIKQQTNNTLCVIISAIGDDEQVITALSKGADGYMMKDQLEPLIIKQLQQLLQGIPALSPSIARRLMYHFYQTPPSHTAPCILTDREKEVLIQISQGLRNHEVAERLNIAECTVASHIKSIYQKLNISSRAAAASYATQIGLHTPITNKWQ</sequence>
<organism evidence="7 8">
    <name type="scientific">Acinetobacter sedimenti</name>
    <dbReference type="NCBI Taxonomy" id="2919922"/>
    <lineage>
        <taxon>Bacteria</taxon>
        <taxon>Pseudomonadati</taxon>
        <taxon>Pseudomonadota</taxon>
        <taxon>Gammaproteobacteria</taxon>
        <taxon>Moraxellales</taxon>
        <taxon>Moraxellaceae</taxon>
        <taxon>Acinetobacter</taxon>
    </lineage>
</organism>
<dbReference type="InterPro" id="IPR000792">
    <property type="entry name" value="Tscrpt_reg_LuxR_C"/>
</dbReference>
<dbReference type="SUPFAM" id="SSF46894">
    <property type="entry name" value="C-terminal effector domain of the bipartite response regulators"/>
    <property type="match status" value="1"/>
</dbReference>
<evidence type="ECO:0000256" key="2">
    <source>
        <dbReference type="ARBA" id="ARBA00023125"/>
    </source>
</evidence>
<accession>A0A9X1WXH4</accession>
<dbReference type="InterPro" id="IPR001789">
    <property type="entry name" value="Sig_transdc_resp-reg_receiver"/>
</dbReference>
<feature type="domain" description="Response regulatory" evidence="6">
    <location>
        <begin position="2"/>
        <end position="118"/>
    </location>
</feature>
<comment type="caution">
    <text evidence="7">The sequence shown here is derived from an EMBL/GenBank/DDBJ whole genome shotgun (WGS) entry which is preliminary data.</text>
</comment>
<dbReference type="InterPro" id="IPR039420">
    <property type="entry name" value="WalR-like"/>
</dbReference>
<evidence type="ECO:0000256" key="3">
    <source>
        <dbReference type="ARBA" id="ARBA00023163"/>
    </source>
</evidence>
<gene>
    <name evidence="7" type="ORF">MKI79_02230</name>
</gene>
<evidence type="ECO:0000313" key="7">
    <source>
        <dbReference type="EMBL" id="MCJ8145737.1"/>
    </source>
</evidence>
<dbReference type="CDD" id="cd06170">
    <property type="entry name" value="LuxR_C_like"/>
    <property type="match status" value="1"/>
</dbReference>
<evidence type="ECO:0000259" key="6">
    <source>
        <dbReference type="PROSITE" id="PS50110"/>
    </source>
</evidence>
<evidence type="ECO:0000256" key="4">
    <source>
        <dbReference type="PROSITE-ProRule" id="PRU00169"/>
    </source>
</evidence>
<dbReference type="PROSITE" id="PS50110">
    <property type="entry name" value="RESPONSE_REGULATORY"/>
    <property type="match status" value="1"/>
</dbReference>
<dbReference type="PANTHER" id="PTHR43214:SF41">
    <property type="entry name" value="NITRATE_NITRITE RESPONSE REGULATOR PROTEIN NARP"/>
    <property type="match status" value="1"/>
</dbReference>
<protein>
    <submittedName>
        <fullName evidence="7">Response regulator transcription factor</fullName>
    </submittedName>
</protein>
<reference evidence="7" key="1">
    <citation type="submission" date="2022-02" db="EMBL/GenBank/DDBJ databases">
        <title>Acinetobacter A3.8 sp. nov., isolated from Sediment (Zhairuo Island).</title>
        <authorList>
            <person name="Zheng K."/>
        </authorList>
    </citation>
    <scope>NUCLEOTIDE SEQUENCE</scope>
    <source>
        <strain evidence="7">A3.8</strain>
    </source>
</reference>
<dbReference type="PRINTS" id="PR00038">
    <property type="entry name" value="HTHLUXR"/>
</dbReference>